<accession>A0A2A2SAP4</accession>
<proteinExistence type="predicted"/>
<protein>
    <submittedName>
        <fullName evidence="2">Uncharacterized protein</fullName>
    </submittedName>
</protein>
<feature type="compositionally biased region" description="Low complexity" evidence="1">
    <location>
        <begin position="30"/>
        <end position="40"/>
    </location>
</feature>
<comment type="caution">
    <text evidence="2">The sequence shown here is derived from an EMBL/GenBank/DDBJ whole genome shotgun (WGS) entry which is preliminary data.</text>
</comment>
<sequence length="65" mass="6899">MIMLDGATLTGIAAITTSITGLIATLRASRNASASTTASAQDRPLQRRTHRQDRACSAGRQDRTL</sequence>
<dbReference type="Proteomes" id="UP000218151">
    <property type="component" value="Unassembled WGS sequence"/>
</dbReference>
<name>A0A2A2SAP4_9SPHN</name>
<dbReference type="AlphaFoldDB" id="A0A2A2SAP4"/>
<gene>
    <name evidence="2" type="ORF">CKY28_17375</name>
</gene>
<dbReference type="EMBL" id="NSLI01000007">
    <property type="protein sequence ID" value="PAX06374.1"/>
    <property type="molecule type" value="Genomic_DNA"/>
</dbReference>
<keyword evidence="3" id="KW-1185">Reference proteome</keyword>
<organism evidence="2 3">
    <name type="scientific">Sphingomonas lenta</name>
    <dbReference type="NCBI Taxonomy" id="1141887"/>
    <lineage>
        <taxon>Bacteria</taxon>
        <taxon>Pseudomonadati</taxon>
        <taxon>Pseudomonadota</taxon>
        <taxon>Alphaproteobacteria</taxon>
        <taxon>Sphingomonadales</taxon>
        <taxon>Sphingomonadaceae</taxon>
        <taxon>Sphingomonas</taxon>
    </lineage>
</organism>
<reference evidence="3" key="1">
    <citation type="submission" date="2017-09" db="EMBL/GenBank/DDBJ databases">
        <authorList>
            <person name="Feng G."/>
            <person name="Zhu H."/>
        </authorList>
    </citation>
    <scope>NUCLEOTIDE SEQUENCE [LARGE SCALE GENOMIC DNA]</scope>
    <source>
        <strain evidence="3">1PNM-20</strain>
    </source>
</reference>
<evidence type="ECO:0000313" key="3">
    <source>
        <dbReference type="Proteomes" id="UP000218151"/>
    </source>
</evidence>
<evidence type="ECO:0000313" key="2">
    <source>
        <dbReference type="EMBL" id="PAX06374.1"/>
    </source>
</evidence>
<evidence type="ECO:0000256" key="1">
    <source>
        <dbReference type="SAM" id="MobiDB-lite"/>
    </source>
</evidence>
<feature type="region of interest" description="Disordered" evidence="1">
    <location>
        <begin position="30"/>
        <end position="65"/>
    </location>
</feature>